<dbReference type="GO" id="GO:0003887">
    <property type="term" value="F:DNA-directed DNA polymerase activity"/>
    <property type="evidence" value="ECO:0007669"/>
    <property type="project" value="UniProtKB-UniRule"/>
</dbReference>
<dbReference type="PANTHER" id="PTHR30478:SF0">
    <property type="entry name" value="BETA SLIDING CLAMP"/>
    <property type="match status" value="1"/>
</dbReference>
<comment type="function">
    <text evidence="9">Confers DNA tethering and processivity to DNA polymerases and other proteins. Acts as a clamp, forming a ring around DNA (a reaction catalyzed by the clamp-loading complex) which diffuses in an ATP-independent manner freely and bidirectionally along dsDNA. Initially characterized for its ability to contact the catalytic subunit of DNA polymerase III (Pol III), a complex, multichain enzyme responsible for most of the replicative synthesis in bacteria; Pol III exhibits 3'-5' exonuclease proofreading activity. The beta chain is required for initiation of replication as well as for processivity of DNA replication.</text>
</comment>
<evidence type="ECO:0000313" key="14">
    <source>
        <dbReference type="Proteomes" id="UP000051861"/>
    </source>
</evidence>
<evidence type="ECO:0000259" key="10">
    <source>
        <dbReference type="Pfam" id="PF00712"/>
    </source>
</evidence>
<dbReference type="InterPro" id="IPR022635">
    <property type="entry name" value="DNA_polIII_beta_C"/>
</dbReference>
<dbReference type="GO" id="GO:0003677">
    <property type="term" value="F:DNA binding"/>
    <property type="evidence" value="ECO:0007669"/>
    <property type="project" value="UniProtKB-UniRule"/>
</dbReference>
<dbReference type="GO" id="GO:0005737">
    <property type="term" value="C:cytoplasm"/>
    <property type="evidence" value="ECO:0007669"/>
    <property type="project" value="UniProtKB-SubCell"/>
</dbReference>
<dbReference type="Gene3D" id="3.10.150.10">
    <property type="entry name" value="DNA Polymerase III, subunit A, domain 2"/>
    <property type="match status" value="1"/>
</dbReference>
<sequence>MDFTCEKKELQNGVSAVEKIVTTRSTLPIIGNILFEAEKSGLKISANNLEMGVELGIKAKVNKEGAVLLPAKTLGGIVSKLPDKRVYFKLSEKGIIRIIYEQSFFNVHTLPPDEFPVLPKVKGGKAFEIDPKVFISLVKKTIFAVSASEEKYILTGVLLEVGKSSLGGETSNIRMVATDGYRLAKCGEKAKIAGGEGISVIIPGKTLQELVRILELEEGEGELKVTVSSDQIAFKYREIYLVSRLIQGQFPDYKQVVPKKSATKILVRRRAFLEAAERAAVIAAGSANIVRFEIKGDNLHLAASTPDVGTIDEVVEAEIKGERKAQIAFNIRLIMDMLKVVDTERVVIELTEALGPGSIKQEEKEDYLYIVMPIRTQEATL</sequence>
<keyword evidence="5 9" id="KW-0548">Nucleotidyltransferase</keyword>
<evidence type="ECO:0000256" key="1">
    <source>
        <dbReference type="ARBA" id="ARBA00004496"/>
    </source>
</evidence>
<dbReference type="Proteomes" id="UP000051861">
    <property type="component" value="Unassembled WGS sequence"/>
</dbReference>
<feature type="domain" description="DNA polymerase III beta sliding clamp C-terminal" evidence="12">
    <location>
        <begin position="254"/>
        <end position="375"/>
    </location>
</feature>
<reference evidence="13 14" key="1">
    <citation type="journal article" date="2015" name="Microbiome">
        <title>Genomic resolution of linkages in carbon, nitrogen, and sulfur cycling among widespread estuary sediment bacteria.</title>
        <authorList>
            <person name="Baker B.J."/>
            <person name="Lazar C.S."/>
            <person name="Teske A.P."/>
            <person name="Dick G.J."/>
        </authorList>
    </citation>
    <scope>NUCLEOTIDE SEQUENCE [LARGE SCALE GENOMIC DNA]</scope>
    <source>
        <strain evidence="13">DG_54_3</strain>
    </source>
</reference>
<evidence type="ECO:0000259" key="12">
    <source>
        <dbReference type="Pfam" id="PF02768"/>
    </source>
</evidence>
<gene>
    <name evidence="13" type="ORF">AMJ44_02870</name>
</gene>
<evidence type="ECO:0000313" key="13">
    <source>
        <dbReference type="EMBL" id="KPJ69705.1"/>
    </source>
</evidence>
<comment type="similarity">
    <text evidence="2 9">Belongs to the beta sliding clamp family.</text>
</comment>
<comment type="subunit">
    <text evidence="9">Forms a ring-shaped head-to-tail homodimer around DNA.</text>
</comment>
<evidence type="ECO:0000256" key="7">
    <source>
        <dbReference type="ARBA" id="ARBA00022932"/>
    </source>
</evidence>
<dbReference type="CDD" id="cd00140">
    <property type="entry name" value="beta_clamp"/>
    <property type="match status" value="1"/>
</dbReference>
<dbReference type="GO" id="GO:0006271">
    <property type="term" value="P:DNA strand elongation involved in DNA replication"/>
    <property type="evidence" value="ECO:0007669"/>
    <property type="project" value="TreeGrafter"/>
</dbReference>
<dbReference type="PANTHER" id="PTHR30478">
    <property type="entry name" value="DNA POLYMERASE III SUBUNIT BETA"/>
    <property type="match status" value="1"/>
</dbReference>
<dbReference type="AlphaFoldDB" id="A0A0S7Y625"/>
<proteinExistence type="inferred from homology"/>
<dbReference type="PIRSF" id="PIRSF000804">
    <property type="entry name" value="DNA_pol_III_b"/>
    <property type="match status" value="1"/>
</dbReference>
<dbReference type="NCBIfam" id="TIGR00663">
    <property type="entry name" value="dnan"/>
    <property type="match status" value="1"/>
</dbReference>
<evidence type="ECO:0000256" key="6">
    <source>
        <dbReference type="ARBA" id="ARBA00022705"/>
    </source>
</evidence>
<evidence type="ECO:0000256" key="4">
    <source>
        <dbReference type="ARBA" id="ARBA00022679"/>
    </source>
</evidence>
<dbReference type="InterPro" id="IPR001001">
    <property type="entry name" value="DNA_polIII_beta"/>
</dbReference>
<feature type="domain" description="DNA polymerase III beta sliding clamp central" evidence="11">
    <location>
        <begin position="128"/>
        <end position="252"/>
    </location>
</feature>
<evidence type="ECO:0000259" key="11">
    <source>
        <dbReference type="Pfam" id="PF02767"/>
    </source>
</evidence>
<evidence type="ECO:0000256" key="2">
    <source>
        <dbReference type="ARBA" id="ARBA00010752"/>
    </source>
</evidence>
<accession>A0A0S7Y625</accession>
<keyword evidence="3 9" id="KW-0963">Cytoplasm</keyword>
<dbReference type="Gene3D" id="3.70.10.10">
    <property type="match status" value="1"/>
</dbReference>
<comment type="caution">
    <text evidence="13">The sequence shown here is derived from an EMBL/GenBank/DDBJ whole genome shotgun (WGS) entry which is preliminary data.</text>
</comment>
<dbReference type="Pfam" id="PF02767">
    <property type="entry name" value="DNA_pol3_beta_2"/>
    <property type="match status" value="1"/>
</dbReference>
<protein>
    <recommendedName>
        <fullName evidence="9">Beta sliding clamp</fullName>
    </recommendedName>
</protein>
<evidence type="ECO:0000256" key="8">
    <source>
        <dbReference type="ARBA" id="ARBA00023125"/>
    </source>
</evidence>
<keyword evidence="8" id="KW-0238">DNA-binding</keyword>
<evidence type="ECO:0000256" key="3">
    <source>
        <dbReference type="ARBA" id="ARBA00022490"/>
    </source>
</evidence>
<evidence type="ECO:0000256" key="9">
    <source>
        <dbReference type="PIRNR" id="PIRNR000804"/>
    </source>
</evidence>
<keyword evidence="7 9" id="KW-0239">DNA-directed DNA polymerase</keyword>
<dbReference type="InterPro" id="IPR022634">
    <property type="entry name" value="DNA_polIII_beta_N"/>
</dbReference>
<dbReference type="GO" id="GO:0009360">
    <property type="term" value="C:DNA polymerase III complex"/>
    <property type="evidence" value="ECO:0007669"/>
    <property type="project" value="InterPro"/>
</dbReference>
<organism evidence="13 14">
    <name type="scientific">candidate division WOR-1 bacterium DG_54_3</name>
    <dbReference type="NCBI Taxonomy" id="1703775"/>
    <lineage>
        <taxon>Bacteria</taxon>
        <taxon>Bacillati</taxon>
        <taxon>Saganbacteria</taxon>
    </lineage>
</organism>
<dbReference type="InterPro" id="IPR022637">
    <property type="entry name" value="DNA_polIII_beta_cen"/>
</dbReference>
<dbReference type="Pfam" id="PF02768">
    <property type="entry name" value="DNA_pol3_beta_3"/>
    <property type="match status" value="1"/>
</dbReference>
<dbReference type="Pfam" id="PF00712">
    <property type="entry name" value="DNA_pol3_beta"/>
    <property type="match status" value="1"/>
</dbReference>
<dbReference type="SUPFAM" id="SSF55979">
    <property type="entry name" value="DNA clamp"/>
    <property type="match status" value="3"/>
</dbReference>
<comment type="subcellular location">
    <subcellularLocation>
        <location evidence="1 9">Cytoplasm</location>
    </subcellularLocation>
</comment>
<dbReference type="SMART" id="SM00480">
    <property type="entry name" value="POL3Bc"/>
    <property type="match status" value="1"/>
</dbReference>
<dbReference type="EMBL" id="LIZX01000016">
    <property type="protein sequence ID" value="KPJ69705.1"/>
    <property type="molecule type" value="Genomic_DNA"/>
</dbReference>
<name>A0A0S7Y625_UNCSA</name>
<evidence type="ECO:0000256" key="5">
    <source>
        <dbReference type="ARBA" id="ARBA00022695"/>
    </source>
</evidence>
<feature type="domain" description="DNA polymerase III beta sliding clamp N-terminal" evidence="10">
    <location>
        <begin position="1"/>
        <end position="119"/>
    </location>
</feature>
<dbReference type="GO" id="GO:0008408">
    <property type="term" value="F:3'-5' exonuclease activity"/>
    <property type="evidence" value="ECO:0007669"/>
    <property type="project" value="InterPro"/>
</dbReference>
<keyword evidence="6 9" id="KW-0235">DNA replication</keyword>
<keyword evidence="4 9" id="KW-0808">Transferase</keyword>
<dbReference type="InterPro" id="IPR046938">
    <property type="entry name" value="DNA_clamp_sf"/>
</dbReference>